<protein>
    <recommendedName>
        <fullName evidence="4">RxLR effector candidate protein</fullName>
    </recommendedName>
</protein>
<dbReference type="EMBL" id="CANTFL010001360">
    <property type="protein sequence ID" value="CAI5738153.1"/>
    <property type="molecule type" value="Genomic_DNA"/>
</dbReference>
<proteinExistence type="predicted"/>
<keyword evidence="3" id="KW-1185">Reference proteome</keyword>
<evidence type="ECO:0000313" key="2">
    <source>
        <dbReference type="EMBL" id="CAI5738153.1"/>
    </source>
</evidence>
<evidence type="ECO:0000313" key="3">
    <source>
        <dbReference type="Proteomes" id="UP001162031"/>
    </source>
</evidence>
<feature type="signal peptide" evidence="1">
    <location>
        <begin position="1"/>
        <end position="19"/>
    </location>
</feature>
<dbReference type="Proteomes" id="UP001162031">
    <property type="component" value="Unassembled WGS sequence"/>
</dbReference>
<dbReference type="AlphaFoldDB" id="A0AAV0UQD1"/>
<feature type="chain" id="PRO_5043785072" description="RxLR effector candidate protein" evidence="1">
    <location>
        <begin position="20"/>
        <end position="668"/>
    </location>
</feature>
<reference evidence="2" key="1">
    <citation type="submission" date="2022-12" db="EMBL/GenBank/DDBJ databases">
        <authorList>
            <person name="Webb A."/>
        </authorList>
    </citation>
    <scope>NUCLEOTIDE SEQUENCE</scope>
    <source>
        <strain evidence="2">Hp1</strain>
    </source>
</reference>
<evidence type="ECO:0008006" key="4">
    <source>
        <dbReference type="Google" id="ProtNLM"/>
    </source>
</evidence>
<accession>A0AAV0UQD1</accession>
<name>A0AAV0UQD1_HYABA</name>
<sequence length="668" mass="73161">MRKLCRALAAFGTMFMGLGIGGKQASSSTHFATLRRLNEMTHNHEPARPDGAFETSTVASVADSTLKTNDTMEEEAFVEDHSSETRGWVSLPEIMESVVRKTGHDVATVAEGGAHSEISMNSATAVKGAVHRESPADVAATYEGGVHSDSPMGVKTTSEGAINIASPMDIATEPYHEVPMSIGALDRTELFWDVARSEGFIDASALRDVLQRFGFRPPPKTRYAQIMTSKVVDTTGTAGKAVDTSGKAADTTGKVADTTGRAVDTVGAAVDTTGKAADTAGAAVHTTGKVSDTAGLAAGKKSGVLTATGEAIHAMLLVRSPADVMQALVSLHRFEDMKEEASVLTRKLLSRFMHLPIVLPCMWMASGLRPEVIFRAFGFDWAKLDSLSLIFLDKLMEYIDLFRVLHPSTSSRIDTAELLFDFKDGNGLDAHLKEIAFQPGYDALARSLQELHNELKDFRSSAKEDIGLFAKSELSKQFSLVDDENFWSIAGLKGPIDVEKFKEYLIRNRQDPIARVDDNSIISALVSVKGPEDVAQALSSLHDLKYDDFGISGMHNGLAYHHSHSPGKIASIWMELGLDPQKIYEMLLLRHQNAYVTNPACVVEWFKYVELYTAVHPKYALSLNEAAKLLVQKQDTKGPRAWVEFFEESNNNEYKEFAKTLRKLYNEM</sequence>
<gene>
    <name evidence="2" type="ORF">HBR001_LOCUS7391</name>
</gene>
<evidence type="ECO:0000256" key="1">
    <source>
        <dbReference type="SAM" id="SignalP"/>
    </source>
</evidence>
<comment type="caution">
    <text evidence="2">The sequence shown here is derived from an EMBL/GenBank/DDBJ whole genome shotgun (WGS) entry which is preliminary data.</text>
</comment>
<keyword evidence="1" id="KW-0732">Signal</keyword>
<organism evidence="2 3">
    <name type="scientific">Hyaloperonospora brassicae</name>
    <name type="common">Brassica downy mildew</name>
    <name type="synonym">Peronospora brassicae</name>
    <dbReference type="NCBI Taxonomy" id="162125"/>
    <lineage>
        <taxon>Eukaryota</taxon>
        <taxon>Sar</taxon>
        <taxon>Stramenopiles</taxon>
        <taxon>Oomycota</taxon>
        <taxon>Peronosporomycetes</taxon>
        <taxon>Peronosporales</taxon>
        <taxon>Peronosporaceae</taxon>
        <taxon>Hyaloperonospora</taxon>
    </lineage>
</organism>